<dbReference type="GO" id="GO:0003755">
    <property type="term" value="F:peptidyl-prolyl cis-trans isomerase activity"/>
    <property type="evidence" value="ECO:0007669"/>
    <property type="project" value="UniProtKB-UniRule"/>
</dbReference>
<feature type="domain" description="PpiC" evidence="7">
    <location>
        <begin position="59"/>
        <end position="172"/>
    </location>
</feature>
<dbReference type="PANTHER" id="PTHR10657">
    <property type="entry name" value="PEPTIDYL-PROLYL CIS-TRANS ISOMERASE"/>
    <property type="match status" value="1"/>
</dbReference>
<evidence type="ECO:0000256" key="5">
    <source>
        <dbReference type="RuleBase" id="RU363014"/>
    </source>
</evidence>
<dbReference type="PROSITE" id="PS50020">
    <property type="entry name" value="WW_DOMAIN_2"/>
    <property type="match status" value="1"/>
</dbReference>
<dbReference type="EC" id="5.2.1.8" evidence="5"/>
<dbReference type="PANTHER" id="PTHR10657:SF4">
    <property type="entry name" value="PEPTIDYL-PROLYL CIS-TRANS ISOMERASE-RELATED"/>
    <property type="match status" value="1"/>
</dbReference>
<dbReference type="InterPro" id="IPR001202">
    <property type="entry name" value="WW_dom"/>
</dbReference>
<gene>
    <name evidence="8" type="ORF">MGL_1824</name>
</gene>
<dbReference type="Proteomes" id="UP000008837">
    <property type="component" value="Unassembled WGS sequence"/>
</dbReference>
<dbReference type="AlphaFoldDB" id="A8Q1Q7"/>
<dbReference type="Gene3D" id="3.10.50.40">
    <property type="match status" value="1"/>
</dbReference>
<dbReference type="KEGG" id="mgl:MGL_1824"/>
<accession>A8Q1Q7</accession>
<dbReference type="InterPro" id="IPR023058">
    <property type="entry name" value="PPIase_PpiC_CS"/>
</dbReference>
<dbReference type="InParanoid" id="A8Q1Q7"/>
<dbReference type="InterPro" id="IPR051370">
    <property type="entry name" value="PPIase_Pin1"/>
</dbReference>
<dbReference type="SMART" id="SM00456">
    <property type="entry name" value="WW"/>
    <property type="match status" value="1"/>
</dbReference>
<dbReference type="CDD" id="cd00201">
    <property type="entry name" value="WW"/>
    <property type="match status" value="1"/>
</dbReference>
<evidence type="ECO:0000256" key="3">
    <source>
        <dbReference type="ARBA" id="ARBA00023235"/>
    </source>
</evidence>
<dbReference type="PROSITE" id="PS01096">
    <property type="entry name" value="PPIC_PPIASE_1"/>
    <property type="match status" value="1"/>
</dbReference>
<evidence type="ECO:0000256" key="4">
    <source>
        <dbReference type="PROSITE-ProRule" id="PRU00278"/>
    </source>
</evidence>
<protein>
    <recommendedName>
        <fullName evidence="5">Peptidyl-prolyl cis-trans isomerase</fullName>
        <ecNumber evidence="5">5.2.1.8</ecNumber>
    </recommendedName>
</protein>
<dbReference type="InterPro" id="IPR000297">
    <property type="entry name" value="PPIase_PpiC"/>
</dbReference>
<name>A8Q1Q7_MALGO</name>
<dbReference type="STRING" id="425265.A8Q1Q7"/>
<dbReference type="GeneID" id="5855132"/>
<keyword evidence="9" id="KW-1185">Reference proteome</keyword>
<reference evidence="8 9" key="1">
    <citation type="journal article" date="2007" name="Proc. Natl. Acad. Sci. U.S.A.">
        <title>Dandruff-associated Malassezia genomes reveal convergent and divergent virulence traits shared with plant and human fungal pathogens.</title>
        <authorList>
            <person name="Xu J."/>
            <person name="Saunders C.W."/>
            <person name="Hu P."/>
            <person name="Grant R.A."/>
            <person name="Boekhout T."/>
            <person name="Kuramae E.E."/>
            <person name="Kronstad J.W."/>
            <person name="Deangelis Y.M."/>
            <person name="Reeder N.L."/>
            <person name="Johnstone K.R."/>
            <person name="Leland M."/>
            <person name="Fieno A.M."/>
            <person name="Begley W.M."/>
            <person name="Sun Y."/>
            <person name="Lacey M.P."/>
            <person name="Chaudhary T."/>
            <person name="Keough T."/>
            <person name="Chu L."/>
            <person name="Sears R."/>
            <person name="Yuan B."/>
            <person name="Dawson T.L.Jr."/>
        </authorList>
    </citation>
    <scope>NUCLEOTIDE SEQUENCE [LARGE SCALE GENOMIC DNA]</scope>
    <source>
        <strain evidence="9">ATCC MYA-4612 / CBS 7966</strain>
    </source>
</reference>
<comment type="catalytic activity">
    <reaction evidence="1 5">
        <text>[protein]-peptidylproline (omega=180) = [protein]-peptidylproline (omega=0)</text>
        <dbReference type="Rhea" id="RHEA:16237"/>
        <dbReference type="Rhea" id="RHEA-COMP:10747"/>
        <dbReference type="Rhea" id="RHEA-COMP:10748"/>
        <dbReference type="ChEBI" id="CHEBI:83833"/>
        <dbReference type="ChEBI" id="CHEBI:83834"/>
        <dbReference type="EC" id="5.2.1.8"/>
    </reaction>
</comment>
<dbReference type="FunCoup" id="A8Q1Q7">
    <property type="interactions" value="520"/>
</dbReference>
<dbReference type="RefSeq" id="XP_001730825.1">
    <property type="nucleotide sequence ID" value="XM_001730773.1"/>
</dbReference>
<dbReference type="GO" id="GO:0005829">
    <property type="term" value="C:cytosol"/>
    <property type="evidence" value="ECO:0007669"/>
    <property type="project" value="TreeGrafter"/>
</dbReference>
<sequence length="172" mass="19105">MSLSGGWEVRFSNSRRLPYFYNPTTRASMWELPDGITEEQARALPGGQLLGEASQSNRPAQVRASHLLVKHRDSRRPSSWREPTITRTKDEAITQLREFQQQLGSQPNVQTFSQLAGQYSDCSSARSGGDLGSFSRGQMQRPFEDAAFGLSVGEMSDIVETDSGVHLILRTA</sequence>
<dbReference type="InterPro" id="IPR036020">
    <property type="entry name" value="WW_dom_sf"/>
</dbReference>
<dbReference type="Gene3D" id="2.20.70.10">
    <property type="match status" value="1"/>
</dbReference>
<evidence type="ECO:0000313" key="8">
    <source>
        <dbReference type="EMBL" id="EDP43611.1"/>
    </source>
</evidence>
<comment type="caution">
    <text evidence="8">The sequence shown here is derived from an EMBL/GenBank/DDBJ whole genome shotgun (WGS) entry which is preliminary data.</text>
</comment>
<dbReference type="Pfam" id="PF00397">
    <property type="entry name" value="WW"/>
    <property type="match status" value="1"/>
</dbReference>
<feature type="domain" description="WW" evidence="6">
    <location>
        <begin position="1"/>
        <end position="35"/>
    </location>
</feature>
<dbReference type="Pfam" id="PF00639">
    <property type="entry name" value="Rotamase"/>
    <property type="match status" value="1"/>
</dbReference>
<evidence type="ECO:0000259" key="6">
    <source>
        <dbReference type="PROSITE" id="PS50020"/>
    </source>
</evidence>
<keyword evidence="3 4" id="KW-0413">Isomerase</keyword>
<dbReference type="VEuPathDB" id="FungiDB:MGL_1824"/>
<dbReference type="SUPFAM" id="SSF51045">
    <property type="entry name" value="WW domain"/>
    <property type="match status" value="1"/>
</dbReference>
<dbReference type="SUPFAM" id="SSF54534">
    <property type="entry name" value="FKBP-like"/>
    <property type="match status" value="1"/>
</dbReference>
<dbReference type="EMBL" id="AAYY01000006">
    <property type="protein sequence ID" value="EDP43611.1"/>
    <property type="molecule type" value="Genomic_DNA"/>
</dbReference>
<evidence type="ECO:0000256" key="1">
    <source>
        <dbReference type="ARBA" id="ARBA00000971"/>
    </source>
</evidence>
<organism evidence="8 9">
    <name type="scientific">Malassezia globosa (strain ATCC MYA-4612 / CBS 7966)</name>
    <name type="common">Dandruff-associated fungus</name>
    <dbReference type="NCBI Taxonomy" id="425265"/>
    <lineage>
        <taxon>Eukaryota</taxon>
        <taxon>Fungi</taxon>
        <taxon>Dikarya</taxon>
        <taxon>Basidiomycota</taxon>
        <taxon>Ustilaginomycotina</taxon>
        <taxon>Malasseziomycetes</taxon>
        <taxon>Malasseziales</taxon>
        <taxon>Malasseziaceae</taxon>
        <taxon>Malassezia</taxon>
    </lineage>
</organism>
<dbReference type="PROSITE" id="PS50198">
    <property type="entry name" value="PPIC_PPIASE_2"/>
    <property type="match status" value="1"/>
</dbReference>
<evidence type="ECO:0000259" key="7">
    <source>
        <dbReference type="PROSITE" id="PS50198"/>
    </source>
</evidence>
<dbReference type="GO" id="GO:0005634">
    <property type="term" value="C:nucleus"/>
    <property type="evidence" value="ECO:0007669"/>
    <property type="project" value="TreeGrafter"/>
</dbReference>
<dbReference type="GO" id="GO:0060255">
    <property type="term" value="P:regulation of macromolecule metabolic process"/>
    <property type="evidence" value="ECO:0007669"/>
    <property type="project" value="UniProtKB-ARBA"/>
</dbReference>
<evidence type="ECO:0000313" key="9">
    <source>
        <dbReference type="Proteomes" id="UP000008837"/>
    </source>
</evidence>
<dbReference type="FunFam" id="3.10.50.40:FF:000010">
    <property type="entry name" value="Peptidyl-prolyl cis-trans isomerase Pin1"/>
    <property type="match status" value="1"/>
</dbReference>
<dbReference type="GO" id="GO:0080090">
    <property type="term" value="P:regulation of primary metabolic process"/>
    <property type="evidence" value="ECO:0007669"/>
    <property type="project" value="UniProtKB-ARBA"/>
</dbReference>
<dbReference type="InterPro" id="IPR046357">
    <property type="entry name" value="PPIase_dom_sf"/>
</dbReference>
<dbReference type="OMA" id="DEVQCLH"/>
<dbReference type="OrthoDB" id="2530521at2759"/>
<evidence type="ECO:0000256" key="2">
    <source>
        <dbReference type="ARBA" id="ARBA00023110"/>
    </source>
</evidence>
<keyword evidence="2 4" id="KW-0697">Rotamase</keyword>
<proteinExistence type="predicted"/>